<gene>
    <name evidence="4" type="ORF">E4634_10905</name>
</gene>
<feature type="domain" description="VIT" evidence="3">
    <location>
        <begin position="46"/>
        <end position="174"/>
    </location>
</feature>
<feature type="chain" id="PRO_5021425586" evidence="1">
    <location>
        <begin position="37"/>
        <end position="719"/>
    </location>
</feature>
<dbReference type="InterPro" id="IPR002035">
    <property type="entry name" value="VWF_A"/>
</dbReference>
<dbReference type="PROSITE" id="PS50234">
    <property type="entry name" value="VWFA"/>
    <property type="match status" value="1"/>
</dbReference>
<dbReference type="NCBIfam" id="TIGR03788">
    <property type="entry name" value="marine_srt_targ"/>
    <property type="match status" value="1"/>
</dbReference>
<protein>
    <submittedName>
        <fullName evidence="4">Marine proteobacterial sortase target protein</fullName>
    </submittedName>
</protein>
<reference evidence="4 5" key="1">
    <citation type="submission" date="2019-04" db="EMBL/GenBank/DDBJ databases">
        <title>Taxonomy of novel Haliea sp. from mangrove soil of West Coast of India.</title>
        <authorList>
            <person name="Verma A."/>
            <person name="Kumar P."/>
            <person name="Krishnamurthi S."/>
        </authorList>
    </citation>
    <scope>NUCLEOTIDE SEQUENCE [LARGE SCALE GENOMIC DNA]</scope>
    <source>
        <strain evidence="4 5">SAOS-164</strain>
    </source>
</reference>
<dbReference type="PANTHER" id="PTHR45737">
    <property type="entry name" value="VON WILLEBRAND FACTOR A DOMAIN-CONTAINING PROTEIN 5A"/>
    <property type="match status" value="1"/>
</dbReference>
<keyword evidence="5" id="KW-1185">Reference proteome</keyword>
<evidence type="ECO:0000259" key="3">
    <source>
        <dbReference type="PROSITE" id="PS51468"/>
    </source>
</evidence>
<feature type="domain" description="VWFA" evidence="2">
    <location>
        <begin position="347"/>
        <end position="525"/>
    </location>
</feature>
<feature type="signal peptide" evidence="1">
    <location>
        <begin position="1"/>
        <end position="36"/>
    </location>
</feature>
<dbReference type="Pfam" id="PF08487">
    <property type="entry name" value="VIT"/>
    <property type="match status" value="1"/>
</dbReference>
<sequence>MSFVFRTAGARRPRTGLVARLFIVLFCCASAGFAAAQAEVEEGGGAMRWRDPSSGTYAPALTQSSRVELGIAGMLARVRLEQTFHNQTDQWQEGVYSFPLPPDAAVRHLEMRAGERVIIGEVREREEAANVYREARAAGKKAALVEQQRPNLFTTRIANVAPGEQVSVRLEYVQQAQYAGGEFSLRVPTTLTPRYIPGVPLAEIAAEEELAETVPLSVDEYFGWARATTEVPDAAAITPLQYRQPGSDSAPLNPVSFDVDLDAGMPLARVEALYHRMNLSRDGERYHLVLADGVAEMDRDFELRWRPVTGATPRAALFTEAVDGEYYGLLMVLPPALAADQQVLPREMIFVVDTSGSMGGEPIRQAQASLQYGLAQLRPGDSFNIIAFESTTRALFNRAQPVSETSTARARAFVQRLQAGGGTEMLPALQRALSPQGVARAEPEERGQRLRQVVFITDGAVGNEQALFAAIQRELGDSRLFTVGIGSAPNQWFMQRAADAGRGFSVQVGRIEEVGERMASLFERISAPLARELRVQWPVAVEAWPARVPDLYRGEPLVQAVHFGSTPPAGEIEVHGRLAGQAWRQSVSVPALPGAQPHSGVASVWARRKIANLMAQPGDTTSAQETRAAVLEVALAHQLLSPYTSFVAVEQQLSRDPQVPLRAGAVPNTRPQGQSAQPYAYPNTATSARAKVLLASLLLLLGLLVHVMRQPEPLPHAAA</sequence>
<dbReference type="SMART" id="SM00327">
    <property type="entry name" value="VWA"/>
    <property type="match status" value="1"/>
</dbReference>
<organism evidence="4 5">
    <name type="scientific">Mangrovimicrobium sediminis</name>
    <dbReference type="NCBI Taxonomy" id="2562682"/>
    <lineage>
        <taxon>Bacteria</taxon>
        <taxon>Pseudomonadati</taxon>
        <taxon>Pseudomonadota</taxon>
        <taxon>Gammaproteobacteria</taxon>
        <taxon>Cellvibrionales</taxon>
        <taxon>Halieaceae</taxon>
        <taxon>Mangrovimicrobium</taxon>
    </lineage>
</organism>
<name>A0A4Z0M1X8_9GAMM</name>
<proteinExistence type="predicted"/>
<comment type="caution">
    <text evidence="4">The sequence shown here is derived from an EMBL/GenBank/DDBJ whole genome shotgun (WGS) entry which is preliminary data.</text>
</comment>
<evidence type="ECO:0000313" key="4">
    <source>
        <dbReference type="EMBL" id="TGD73529.1"/>
    </source>
</evidence>
<evidence type="ECO:0000313" key="5">
    <source>
        <dbReference type="Proteomes" id="UP000298050"/>
    </source>
</evidence>
<dbReference type="EMBL" id="SRLE01000007">
    <property type="protein sequence ID" value="TGD73529.1"/>
    <property type="molecule type" value="Genomic_DNA"/>
</dbReference>
<evidence type="ECO:0000259" key="2">
    <source>
        <dbReference type="PROSITE" id="PS50234"/>
    </source>
</evidence>
<dbReference type="InterPro" id="IPR013694">
    <property type="entry name" value="VIT"/>
</dbReference>
<dbReference type="SUPFAM" id="SSF53300">
    <property type="entry name" value="vWA-like"/>
    <property type="match status" value="1"/>
</dbReference>
<dbReference type="Pfam" id="PF13768">
    <property type="entry name" value="VWA_3"/>
    <property type="match status" value="1"/>
</dbReference>
<dbReference type="InterPro" id="IPR022440">
    <property type="entry name" value="CHP03788"/>
</dbReference>
<dbReference type="AlphaFoldDB" id="A0A4Z0M1X8"/>
<dbReference type="Proteomes" id="UP000298050">
    <property type="component" value="Unassembled WGS sequence"/>
</dbReference>
<dbReference type="Gene3D" id="3.40.50.410">
    <property type="entry name" value="von Willebrand factor, type A domain"/>
    <property type="match status" value="1"/>
</dbReference>
<dbReference type="RefSeq" id="WP_135443775.1">
    <property type="nucleotide sequence ID" value="NZ_SRLE01000007.1"/>
</dbReference>
<accession>A0A4Z0M1X8</accession>
<dbReference type="SMART" id="SM00609">
    <property type="entry name" value="VIT"/>
    <property type="match status" value="1"/>
</dbReference>
<dbReference type="OrthoDB" id="9784383at2"/>
<dbReference type="PANTHER" id="PTHR45737:SF6">
    <property type="entry name" value="VON WILLEBRAND FACTOR A DOMAIN-CONTAINING PROTEIN 5A"/>
    <property type="match status" value="1"/>
</dbReference>
<keyword evidence="1" id="KW-0732">Signal</keyword>
<evidence type="ECO:0000256" key="1">
    <source>
        <dbReference type="SAM" id="SignalP"/>
    </source>
</evidence>
<dbReference type="PROSITE" id="PS51468">
    <property type="entry name" value="VIT"/>
    <property type="match status" value="1"/>
</dbReference>
<dbReference type="InterPro" id="IPR036465">
    <property type="entry name" value="vWFA_dom_sf"/>
</dbReference>